<dbReference type="EMBL" id="CAIE01000035">
    <property type="protein sequence ID" value="CCH19532.1"/>
    <property type="molecule type" value="Genomic_DNA"/>
</dbReference>
<sequence>MACACPRATSRATDPNARSEIGPVSCLGVLAGPLRDRAGGHGFDERAAPVRPDAQ</sequence>
<organism evidence="2 3">
    <name type="scientific">Micromonospora lupini str. Lupac 08</name>
    <dbReference type="NCBI Taxonomy" id="1150864"/>
    <lineage>
        <taxon>Bacteria</taxon>
        <taxon>Bacillati</taxon>
        <taxon>Actinomycetota</taxon>
        <taxon>Actinomycetes</taxon>
        <taxon>Micromonosporales</taxon>
        <taxon>Micromonosporaceae</taxon>
        <taxon>Micromonospora</taxon>
    </lineage>
</organism>
<dbReference type="AlphaFoldDB" id="I0L6T5"/>
<dbReference type="Proteomes" id="UP000003448">
    <property type="component" value="Unassembled WGS sequence"/>
</dbReference>
<proteinExistence type="predicted"/>
<accession>I0L6T5</accession>
<protein>
    <submittedName>
        <fullName evidence="2">Uncharacterized protein</fullName>
    </submittedName>
</protein>
<comment type="caution">
    <text evidence="2">The sequence shown here is derived from an EMBL/GenBank/DDBJ whole genome shotgun (WGS) entry which is preliminary data.</text>
</comment>
<gene>
    <name evidence="2" type="ORF">MILUP08_44407</name>
</gene>
<keyword evidence="3" id="KW-1185">Reference proteome</keyword>
<evidence type="ECO:0000256" key="1">
    <source>
        <dbReference type="SAM" id="MobiDB-lite"/>
    </source>
</evidence>
<name>I0L6T5_9ACTN</name>
<reference evidence="3" key="1">
    <citation type="journal article" date="2012" name="J. Bacteriol.">
        <title>Genome Sequence of Micromonospora lupini Lupac 08, Isolated from Root Nodules of Lupinus angustifolius.</title>
        <authorList>
            <person name="Alonso-Vega P."/>
            <person name="Normand P."/>
            <person name="Bacigalupe R."/>
            <person name="Pujic P."/>
            <person name="Lajus A."/>
            <person name="Vallenet D."/>
            <person name="Carro L."/>
            <person name="Coll P."/>
            <person name="Trujillo M.E."/>
        </authorList>
    </citation>
    <scope>NUCLEOTIDE SEQUENCE [LARGE SCALE GENOMIC DNA]</scope>
    <source>
        <strain evidence="3">Lupac 08</strain>
    </source>
</reference>
<evidence type="ECO:0000313" key="3">
    <source>
        <dbReference type="Proteomes" id="UP000003448"/>
    </source>
</evidence>
<feature type="region of interest" description="Disordered" evidence="1">
    <location>
        <begin position="1"/>
        <end position="22"/>
    </location>
</feature>
<evidence type="ECO:0000313" key="2">
    <source>
        <dbReference type="EMBL" id="CCH19532.1"/>
    </source>
</evidence>